<dbReference type="SUPFAM" id="SSF52402">
    <property type="entry name" value="Adenine nucleotide alpha hydrolases-like"/>
    <property type="match status" value="1"/>
</dbReference>
<dbReference type="Proteomes" id="UP000295142">
    <property type="component" value="Unassembled WGS sequence"/>
</dbReference>
<accession>A0A4R2KFU6</accession>
<evidence type="ECO:0000259" key="2">
    <source>
        <dbReference type="Pfam" id="PF00582"/>
    </source>
</evidence>
<dbReference type="PANTHER" id="PTHR46268">
    <property type="entry name" value="STRESS RESPONSE PROTEIN NHAX"/>
    <property type="match status" value="1"/>
</dbReference>
<dbReference type="RefSeq" id="WP_132544202.1">
    <property type="nucleotide sequence ID" value="NZ_SLWW01000007.1"/>
</dbReference>
<evidence type="ECO:0000313" key="4">
    <source>
        <dbReference type="Proteomes" id="UP000295142"/>
    </source>
</evidence>
<proteinExistence type="inferred from homology"/>
<organism evidence="3 4">
    <name type="scientific">Rhodovulum euryhalinum</name>
    <dbReference type="NCBI Taxonomy" id="35805"/>
    <lineage>
        <taxon>Bacteria</taxon>
        <taxon>Pseudomonadati</taxon>
        <taxon>Pseudomonadota</taxon>
        <taxon>Alphaproteobacteria</taxon>
        <taxon>Rhodobacterales</taxon>
        <taxon>Paracoccaceae</taxon>
        <taxon>Rhodovulum</taxon>
    </lineage>
</organism>
<protein>
    <submittedName>
        <fullName evidence="3">Nucleotide-binding universal stress UspA family protein</fullName>
    </submittedName>
</protein>
<dbReference type="Pfam" id="PF00582">
    <property type="entry name" value="Usp"/>
    <property type="match status" value="1"/>
</dbReference>
<dbReference type="EMBL" id="SLWW01000007">
    <property type="protein sequence ID" value="TCO71117.1"/>
    <property type="molecule type" value="Genomic_DNA"/>
</dbReference>
<dbReference type="Gene3D" id="3.40.50.620">
    <property type="entry name" value="HUPs"/>
    <property type="match status" value="1"/>
</dbReference>
<dbReference type="InterPro" id="IPR006015">
    <property type="entry name" value="Universal_stress_UspA"/>
</dbReference>
<dbReference type="InterPro" id="IPR014729">
    <property type="entry name" value="Rossmann-like_a/b/a_fold"/>
</dbReference>
<keyword evidence="4" id="KW-1185">Reference proteome</keyword>
<sequence length="147" mass="16100">MTTTSILAAIDVSQPEVDREVLRVAERLARLDGARLDVITVVPDFGMSVVGQYFDKDFHDRAVAKARKILNDFVIEVIGAEANTAVRHIIATGKAYEEILHAAHEAGTDLIVIGSHKPDLRDYLLGPNAARVVRHSDCSVYVVRQPG</sequence>
<gene>
    <name evidence="3" type="ORF">EV655_1078</name>
</gene>
<dbReference type="PANTHER" id="PTHR46268:SF6">
    <property type="entry name" value="UNIVERSAL STRESS PROTEIN UP12"/>
    <property type="match status" value="1"/>
</dbReference>
<evidence type="ECO:0000313" key="3">
    <source>
        <dbReference type="EMBL" id="TCO71117.1"/>
    </source>
</evidence>
<reference evidence="3 4" key="1">
    <citation type="submission" date="2019-03" db="EMBL/GenBank/DDBJ databases">
        <title>Genomic Encyclopedia of Type Strains, Phase IV (KMG-IV): sequencing the most valuable type-strain genomes for metagenomic binning, comparative biology and taxonomic classification.</title>
        <authorList>
            <person name="Goeker M."/>
        </authorList>
    </citation>
    <scope>NUCLEOTIDE SEQUENCE [LARGE SCALE GENOMIC DNA]</scope>
    <source>
        <strain evidence="3 4">DSM 4868</strain>
    </source>
</reference>
<name>A0A4R2KFU6_9RHOB</name>
<comment type="similarity">
    <text evidence="1">Belongs to the universal stress protein A family.</text>
</comment>
<evidence type="ECO:0000256" key="1">
    <source>
        <dbReference type="ARBA" id="ARBA00008791"/>
    </source>
</evidence>
<comment type="caution">
    <text evidence="3">The sequence shown here is derived from an EMBL/GenBank/DDBJ whole genome shotgun (WGS) entry which is preliminary data.</text>
</comment>
<dbReference type="InterPro" id="IPR006016">
    <property type="entry name" value="UspA"/>
</dbReference>
<dbReference type="CDD" id="cd00293">
    <property type="entry name" value="USP-like"/>
    <property type="match status" value="1"/>
</dbReference>
<feature type="domain" description="UspA" evidence="2">
    <location>
        <begin position="5"/>
        <end position="144"/>
    </location>
</feature>
<dbReference type="OrthoDB" id="9792500at2"/>
<dbReference type="AlphaFoldDB" id="A0A4R2KFU6"/>
<dbReference type="PRINTS" id="PR01438">
    <property type="entry name" value="UNVRSLSTRESS"/>
</dbReference>